<proteinExistence type="predicted"/>
<sequence length="181" mass="20333">MPPTQRDSAFGSSSSHVLAAILFLSSSPDDINDVYVHRRTIQFISGHLYTVILLPSSPSSPRLLSMGDVHHTPRCASRDFDAIHQSETPSSEQLVDHHEEMATWQITYVQTCSLRPVTLRKIMIMMMCPRTSTAPPRARCGPPPSLDCFSSEKQPNQDEHLHLLGNTFTLTSSHWRLYSCD</sequence>
<organism evidence="1 2">
    <name type="scientific">Paxillus rubicundulus Ve08.2h10</name>
    <dbReference type="NCBI Taxonomy" id="930991"/>
    <lineage>
        <taxon>Eukaryota</taxon>
        <taxon>Fungi</taxon>
        <taxon>Dikarya</taxon>
        <taxon>Basidiomycota</taxon>
        <taxon>Agaricomycotina</taxon>
        <taxon>Agaricomycetes</taxon>
        <taxon>Agaricomycetidae</taxon>
        <taxon>Boletales</taxon>
        <taxon>Paxilineae</taxon>
        <taxon>Paxillaceae</taxon>
        <taxon>Paxillus</taxon>
    </lineage>
</organism>
<gene>
    <name evidence="1" type="ORF">PAXRUDRAFT_828171</name>
</gene>
<dbReference type="InParanoid" id="A0A0D0E1L4"/>
<name>A0A0D0E1L4_9AGAM</name>
<dbReference type="AlphaFoldDB" id="A0A0D0E1L4"/>
<reference evidence="1 2" key="1">
    <citation type="submission" date="2014-04" db="EMBL/GenBank/DDBJ databases">
        <authorList>
            <consortium name="DOE Joint Genome Institute"/>
            <person name="Kuo A."/>
            <person name="Kohler A."/>
            <person name="Jargeat P."/>
            <person name="Nagy L.G."/>
            <person name="Floudas D."/>
            <person name="Copeland A."/>
            <person name="Barry K.W."/>
            <person name="Cichocki N."/>
            <person name="Veneault-Fourrey C."/>
            <person name="LaButti K."/>
            <person name="Lindquist E.A."/>
            <person name="Lipzen A."/>
            <person name="Lundell T."/>
            <person name="Morin E."/>
            <person name="Murat C."/>
            <person name="Sun H."/>
            <person name="Tunlid A."/>
            <person name="Henrissat B."/>
            <person name="Grigoriev I.V."/>
            <person name="Hibbett D.S."/>
            <person name="Martin F."/>
            <person name="Nordberg H.P."/>
            <person name="Cantor M.N."/>
            <person name="Hua S.X."/>
        </authorList>
    </citation>
    <scope>NUCLEOTIDE SEQUENCE [LARGE SCALE GENOMIC DNA]</scope>
    <source>
        <strain evidence="1 2">Ve08.2h10</strain>
    </source>
</reference>
<keyword evidence="2" id="KW-1185">Reference proteome</keyword>
<dbReference type="Proteomes" id="UP000054538">
    <property type="component" value="Unassembled WGS sequence"/>
</dbReference>
<accession>A0A0D0E1L4</accession>
<reference evidence="2" key="2">
    <citation type="submission" date="2015-01" db="EMBL/GenBank/DDBJ databases">
        <title>Evolutionary Origins and Diversification of the Mycorrhizal Mutualists.</title>
        <authorList>
            <consortium name="DOE Joint Genome Institute"/>
            <consortium name="Mycorrhizal Genomics Consortium"/>
            <person name="Kohler A."/>
            <person name="Kuo A."/>
            <person name="Nagy L.G."/>
            <person name="Floudas D."/>
            <person name="Copeland A."/>
            <person name="Barry K.W."/>
            <person name="Cichocki N."/>
            <person name="Veneault-Fourrey C."/>
            <person name="LaButti K."/>
            <person name="Lindquist E.A."/>
            <person name="Lipzen A."/>
            <person name="Lundell T."/>
            <person name="Morin E."/>
            <person name="Murat C."/>
            <person name="Riley R."/>
            <person name="Ohm R."/>
            <person name="Sun H."/>
            <person name="Tunlid A."/>
            <person name="Henrissat B."/>
            <person name="Grigoriev I.V."/>
            <person name="Hibbett D.S."/>
            <person name="Martin F."/>
        </authorList>
    </citation>
    <scope>NUCLEOTIDE SEQUENCE [LARGE SCALE GENOMIC DNA]</scope>
    <source>
        <strain evidence="2">Ve08.2h10</strain>
    </source>
</reference>
<evidence type="ECO:0000313" key="1">
    <source>
        <dbReference type="EMBL" id="KIK94244.1"/>
    </source>
</evidence>
<protein>
    <submittedName>
        <fullName evidence="1">Uncharacterized protein</fullName>
    </submittedName>
</protein>
<evidence type="ECO:0000313" key="2">
    <source>
        <dbReference type="Proteomes" id="UP000054538"/>
    </source>
</evidence>
<dbReference type="HOGENOM" id="CLU_1489466_0_0_1"/>
<dbReference type="EMBL" id="KN825120">
    <property type="protein sequence ID" value="KIK94244.1"/>
    <property type="molecule type" value="Genomic_DNA"/>
</dbReference>